<dbReference type="RefSeq" id="WP_115804222.1">
    <property type="nucleotide sequence ID" value="NZ_NOKA02000023.1"/>
</dbReference>
<sequence length="181" mass="21371">MVIKTALKRGDQGSRAYVVDADIQTFFDNVNQEKLMKLVEQRISDRRILKLIRQWLKAGVLYENVLEISELGTSQGSVISPLLANIYLNTLDRLWEKYGFTHGKLVRYADELIKIINPKIIGWRNYYKTKTATKWMHALDWYIICTFVRWYNKKHQRPRHLSQMKKVRTILSEKGLQKLSA</sequence>
<dbReference type="PANTHER" id="PTHR34047">
    <property type="entry name" value="NUCLEAR INTRON MATURASE 1, MITOCHONDRIAL-RELATED"/>
    <property type="match status" value="1"/>
</dbReference>
<comment type="caution">
    <text evidence="2">The sequence shown here is derived from an EMBL/GenBank/DDBJ whole genome shotgun (WGS) entry which is preliminary data.</text>
</comment>
<dbReference type="CDD" id="cd01651">
    <property type="entry name" value="RT_G2_intron"/>
    <property type="match status" value="1"/>
</dbReference>
<dbReference type="Pfam" id="PF00078">
    <property type="entry name" value="RVT_1"/>
    <property type="match status" value="1"/>
</dbReference>
<evidence type="ECO:0000313" key="3">
    <source>
        <dbReference type="Proteomes" id="UP000216411"/>
    </source>
</evidence>
<dbReference type="EMBL" id="NOKA02000023">
    <property type="protein sequence ID" value="RDY31016.1"/>
    <property type="molecule type" value="Genomic_DNA"/>
</dbReference>
<reference evidence="2 3" key="1">
    <citation type="journal article" date="2017" name="Genome Announc.">
        <title>Draft Genome Sequence of a Sporulating and Motile Strain of Lachnotalea glycerini Isolated from Water in Quebec City, Canada.</title>
        <authorList>
            <person name="Maheux A.F."/>
            <person name="Boudreau D.K."/>
            <person name="Berube E."/>
            <person name="Boissinot M."/>
            <person name="Raymond F."/>
            <person name="Brodeur S."/>
            <person name="Corbeil J."/>
            <person name="Isabel S."/>
            <person name="Omar R.F."/>
            <person name="Bergeron M.G."/>
        </authorList>
    </citation>
    <scope>NUCLEOTIDE SEQUENCE [LARGE SCALE GENOMIC DNA]</scope>
    <source>
        <strain evidence="2 3">CCRI-19302</strain>
    </source>
</reference>
<feature type="domain" description="Reverse transcriptase" evidence="1">
    <location>
        <begin position="1"/>
        <end position="178"/>
    </location>
</feature>
<evidence type="ECO:0000259" key="1">
    <source>
        <dbReference type="PROSITE" id="PS50878"/>
    </source>
</evidence>
<accession>A0A371JEA2</accession>
<protein>
    <recommendedName>
        <fullName evidence="1">Reverse transcriptase domain-containing protein</fullName>
    </recommendedName>
</protein>
<dbReference type="Proteomes" id="UP000216411">
    <property type="component" value="Unassembled WGS sequence"/>
</dbReference>
<dbReference type="InterPro" id="IPR043502">
    <property type="entry name" value="DNA/RNA_pol_sf"/>
</dbReference>
<dbReference type="PANTHER" id="PTHR34047:SF8">
    <property type="entry name" value="PROTEIN YKFC"/>
    <property type="match status" value="1"/>
</dbReference>
<dbReference type="SUPFAM" id="SSF56672">
    <property type="entry name" value="DNA/RNA polymerases"/>
    <property type="match status" value="1"/>
</dbReference>
<name>A0A371JEA2_9FIRM</name>
<dbReference type="InterPro" id="IPR051083">
    <property type="entry name" value="GrpII_Intron_Splice-Mob/Def"/>
</dbReference>
<dbReference type="PROSITE" id="PS50878">
    <property type="entry name" value="RT_POL"/>
    <property type="match status" value="1"/>
</dbReference>
<dbReference type="AlphaFoldDB" id="A0A371JEA2"/>
<evidence type="ECO:0000313" key="2">
    <source>
        <dbReference type="EMBL" id="RDY31016.1"/>
    </source>
</evidence>
<dbReference type="InterPro" id="IPR000477">
    <property type="entry name" value="RT_dom"/>
</dbReference>
<keyword evidence="3" id="KW-1185">Reference proteome</keyword>
<dbReference type="OrthoDB" id="9788687at2"/>
<gene>
    <name evidence="2" type="ORF">CG710_011585</name>
</gene>
<proteinExistence type="predicted"/>
<organism evidence="2 3">
    <name type="scientific">Lachnotalea glycerini</name>
    <dbReference type="NCBI Taxonomy" id="1763509"/>
    <lineage>
        <taxon>Bacteria</taxon>
        <taxon>Bacillati</taxon>
        <taxon>Bacillota</taxon>
        <taxon>Clostridia</taxon>
        <taxon>Lachnospirales</taxon>
        <taxon>Lachnospiraceae</taxon>
        <taxon>Lachnotalea</taxon>
    </lineage>
</organism>